<evidence type="ECO:0000259" key="10">
    <source>
        <dbReference type="PROSITE" id="PS50888"/>
    </source>
</evidence>
<dbReference type="Pfam" id="PF08447">
    <property type="entry name" value="PAS_3"/>
    <property type="match status" value="1"/>
</dbReference>
<dbReference type="InterPro" id="IPR011598">
    <property type="entry name" value="bHLH_dom"/>
</dbReference>
<feature type="compositionally biased region" description="Polar residues" evidence="8">
    <location>
        <begin position="580"/>
        <end position="599"/>
    </location>
</feature>
<dbReference type="InterPro" id="IPR036638">
    <property type="entry name" value="HLH_DNA-bd_sf"/>
</dbReference>
<feature type="compositionally biased region" description="Polar residues" evidence="8">
    <location>
        <begin position="676"/>
        <end position="700"/>
    </location>
</feature>
<reference evidence="12" key="1">
    <citation type="submission" date="2025-08" db="UniProtKB">
        <authorList>
            <consortium name="RefSeq"/>
        </authorList>
    </citation>
    <scope>IDENTIFICATION</scope>
</reference>
<dbReference type="CDD" id="cd19696">
    <property type="entry name" value="bHLH-PAS_AhR_like"/>
    <property type="match status" value="1"/>
</dbReference>
<evidence type="ECO:0000259" key="9">
    <source>
        <dbReference type="PROSITE" id="PS50112"/>
    </source>
</evidence>
<dbReference type="InterPro" id="IPR035965">
    <property type="entry name" value="PAS-like_dom_sf"/>
</dbReference>
<evidence type="ECO:0000256" key="3">
    <source>
        <dbReference type="ARBA" id="ARBA00023015"/>
    </source>
</evidence>
<dbReference type="FunFam" id="3.30.450.20:FF:000019">
    <property type="entry name" value="Aryl hydrocarbon receptor 1"/>
    <property type="match status" value="1"/>
</dbReference>
<dbReference type="GeneID" id="115806575"/>
<keyword evidence="3" id="KW-0805">Transcription regulation</keyword>
<feature type="region of interest" description="Disordered" evidence="8">
    <location>
        <begin position="752"/>
        <end position="773"/>
    </location>
</feature>
<keyword evidence="11" id="KW-1185">Reference proteome</keyword>
<protein>
    <submittedName>
        <fullName evidence="12">Aryl hydrocarbon receptor-like isoform X1</fullName>
    </submittedName>
</protein>
<evidence type="ECO:0000256" key="5">
    <source>
        <dbReference type="ARBA" id="ARBA00023159"/>
    </source>
</evidence>
<proteinExistence type="predicted"/>
<dbReference type="GO" id="GO:0000976">
    <property type="term" value="F:transcription cis-regulatory region binding"/>
    <property type="evidence" value="ECO:0007669"/>
    <property type="project" value="TreeGrafter"/>
</dbReference>
<feature type="compositionally biased region" description="Polar residues" evidence="8">
    <location>
        <begin position="752"/>
        <end position="762"/>
    </location>
</feature>
<evidence type="ECO:0000256" key="4">
    <source>
        <dbReference type="ARBA" id="ARBA00023125"/>
    </source>
</evidence>
<dbReference type="SMART" id="SM00086">
    <property type="entry name" value="PAC"/>
    <property type="match status" value="1"/>
</dbReference>
<dbReference type="InterPro" id="IPR039091">
    <property type="entry name" value="AHR/AHRR"/>
</dbReference>
<evidence type="ECO:0000256" key="6">
    <source>
        <dbReference type="ARBA" id="ARBA00023163"/>
    </source>
</evidence>
<keyword evidence="5" id="KW-0010">Activator</keyword>
<dbReference type="CDD" id="cd00130">
    <property type="entry name" value="PAS"/>
    <property type="match status" value="2"/>
</dbReference>
<keyword evidence="2" id="KW-0677">Repeat</keyword>
<dbReference type="OrthoDB" id="6099906at2759"/>
<feature type="region of interest" description="Disordered" evidence="8">
    <location>
        <begin position="655"/>
        <end position="700"/>
    </location>
</feature>
<feature type="domain" description="PAS" evidence="9">
    <location>
        <begin position="117"/>
        <end position="180"/>
    </location>
</feature>
<dbReference type="SMART" id="SM00091">
    <property type="entry name" value="PAS"/>
    <property type="match status" value="2"/>
</dbReference>
<dbReference type="Pfam" id="PF00989">
    <property type="entry name" value="PAS"/>
    <property type="match status" value="1"/>
</dbReference>
<keyword evidence="7" id="KW-0539">Nucleus</keyword>
<dbReference type="GO" id="GO:0046983">
    <property type="term" value="F:protein dimerization activity"/>
    <property type="evidence" value="ECO:0007669"/>
    <property type="project" value="InterPro"/>
</dbReference>
<dbReference type="GO" id="GO:0048513">
    <property type="term" value="P:animal organ development"/>
    <property type="evidence" value="ECO:0007669"/>
    <property type="project" value="UniProtKB-ARBA"/>
</dbReference>
<dbReference type="InterPro" id="IPR001610">
    <property type="entry name" value="PAC"/>
</dbReference>
<dbReference type="GO" id="GO:0006805">
    <property type="term" value="P:xenobiotic metabolic process"/>
    <property type="evidence" value="ECO:0007669"/>
    <property type="project" value="InterPro"/>
</dbReference>
<dbReference type="AlphaFoldDB" id="A0A6J2UV99"/>
<accession>A0A6J2UV99</accession>
<dbReference type="PROSITE" id="PS50888">
    <property type="entry name" value="BHLH"/>
    <property type="match status" value="1"/>
</dbReference>
<dbReference type="PANTHER" id="PTHR10649">
    <property type="entry name" value="ARYL HYDROCARBON RECEPTOR"/>
    <property type="match status" value="1"/>
</dbReference>
<keyword evidence="6" id="KW-0804">Transcription</keyword>
<evidence type="ECO:0000256" key="1">
    <source>
        <dbReference type="ARBA" id="ARBA00004123"/>
    </source>
</evidence>
<dbReference type="GO" id="GO:0034751">
    <property type="term" value="C:aryl hydrocarbon receptor complex"/>
    <property type="evidence" value="ECO:0007669"/>
    <property type="project" value="TreeGrafter"/>
</dbReference>
<dbReference type="GO" id="GO:0004879">
    <property type="term" value="F:nuclear receptor activity"/>
    <property type="evidence" value="ECO:0007669"/>
    <property type="project" value="TreeGrafter"/>
</dbReference>
<dbReference type="Proteomes" id="UP000504632">
    <property type="component" value="Chromosome 3"/>
</dbReference>
<dbReference type="InterPro" id="IPR013767">
    <property type="entry name" value="PAS_fold"/>
</dbReference>
<dbReference type="SUPFAM" id="SSF47459">
    <property type="entry name" value="HLH, helix-loop-helix DNA-binding domain"/>
    <property type="match status" value="1"/>
</dbReference>
<organism evidence="11 12">
    <name type="scientific">Chanos chanos</name>
    <name type="common">Milkfish</name>
    <name type="synonym">Mugil chanos</name>
    <dbReference type="NCBI Taxonomy" id="29144"/>
    <lineage>
        <taxon>Eukaryota</taxon>
        <taxon>Metazoa</taxon>
        <taxon>Chordata</taxon>
        <taxon>Craniata</taxon>
        <taxon>Vertebrata</taxon>
        <taxon>Euteleostomi</taxon>
        <taxon>Actinopterygii</taxon>
        <taxon>Neopterygii</taxon>
        <taxon>Teleostei</taxon>
        <taxon>Ostariophysi</taxon>
        <taxon>Gonorynchiformes</taxon>
        <taxon>Chanidae</taxon>
        <taxon>Chanos</taxon>
    </lineage>
</organism>
<dbReference type="InParanoid" id="A0A6J2UV99"/>
<dbReference type="InterPro" id="IPR000014">
    <property type="entry name" value="PAS"/>
</dbReference>
<name>A0A6J2UV99_CHACN</name>
<dbReference type="Gene3D" id="4.10.280.10">
    <property type="entry name" value="Helix-loop-helix DNA-binding domain"/>
    <property type="match status" value="1"/>
</dbReference>
<dbReference type="SMART" id="SM00353">
    <property type="entry name" value="HLH"/>
    <property type="match status" value="1"/>
</dbReference>
<evidence type="ECO:0000256" key="2">
    <source>
        <dbReference type="ARBA" id="ARBA00022737"/>
    </source>
</evidence>
<evidence type="ECO:0000313" key="12">
    <source>
        <dbReference type="RefSeq" id="XP_030623237.1"/>
    </source>
</evidence>
<keyword evidence="4" id="KW-0238">DNA-binding</keyword>
<evidence type="ECO:0000313" key="11">
    <source>
        <dbReference type="Proteomes" id="UP000504632"/>
    </source>
</evidence>
<gene>
    <name evidence="12" type="primary">LOC115806575</name>
</gene>
<dbReference type="PANTHER" id="PTHR10649:SF17">
    <property type="entry name" value="ARYL HYDROCARBON RECEPTOR 2"/>
    <property type="match status" value="1"/>
</dbReference>
<sequence length="868" mass="96952">MLGNGTVYAGRKRKKPVQKSSTKGVTDDVVKSNPSKRHRDRLNGELDNLTTLLPFPDDVKGRLDKLSVLRLSVGYLKVKSFFNATLRKNDWSLSTACAKGTKATSIDGVSFSEGDLLLQALNGFVLVISAEGHIFYASPTVQDYLGFHQSDVVHQSVFDLIHVDDRPMFRCQLHFALNPKNESDDTQGNGEGSGNYENYNLQHIPLENSSFLERSFCCRFRCLLDSSTGFLALNFQGRLKYLHGQERTGENGCTSHSQLALFCIASPVLPPAILEIRSKTLIFQTKHKLDFAPTGIDTRGKVVLGYSESELCMTTSGYQYIHAADMMYCADNHIRMMKTGESGFTVFRLLAKNGIWVWVQSNARLVFKGGKPEFIIARQKPLTNEEGEEHLRQRRLQLPFNFATGEAVLYETSPNLDVPKTQSSLSLPFQENETSEQNGLDPNSLLGSLLRQDPSVYVQSSDAGDPQVSLDKAFMDSHALLSVPSDTCKQVPQVPCDKQDLTTQAMLDSLEQILGNRSVGDTFDGLDLDQAELKEWENILLKMHLERGEEPVQLSNILANDVFSYVEDALLKENSRPDGPQQTRAGKGANTTCGQNGAVSQNEARRLIQDRVWPTNHNVNQQNTSVFDSQKQTTILVTNSKMNVYGYGGQSILGKRTESGSQGSLSHRPDIPSKTLKLSSSPFLKTENSFSPQPNSHQLPQPTVQQFMLPVKNCHITDNMQYNFSHESPRLTRNVYERRFLEQNQNVMNQSLVQSSQQQTPRQPYPPIPVTGSQRSGYGPQDYISHISAVSQHSHQGPPPTLLNGQQITNHGQTDYVSHVPLVTSCPQNLSNSWIRERNDVGEQNSAVRFNWPVPTRQNGTLPFRDQQ</sequence>
<dbReference type="SUPFAM" id="SSF55785">
    <property type="entry name" value="PYP-like sensor domain (PAS domain)"/>
    <property type="match status" value="2"/>
</dbReference>
<dbReference type="RefSeq" id="XP_030623237.1">
    <property type="nucleotide sequence ID" value="XM_030767377.1"/>
</dbReference>
<dbReference type="Gene3D" id="3.30.450.20">
    <property type="entry name" value="PAS domain"/>
    <property type="match status" value="2"/>
</dbReference>
<dbReference type="GO" id="GO:0005634">
    <property type="term" value="C:nucleus"/>
    <property type="evidence" value="ECO:0007669"/>
    <property type="project" value="UniProtKB-SubCell"/>
</dbReference>
<dbReference type="FunFam" id="3.30.450.20:FF:000035">
    <property type="entry name" value="Aryl hydrocarbon receptor"/>
    <property type="match status" value="1"/>
</dbReference>
<evidence type="ECO:0000256" key="8">
    <source>
        <dbReference type="SAM" id="MobiDB-lite"/>
    </source>
</evidence>
<feature type="region of interest" description="Disordered" evidence="8">
    <location>
        <begin position="573"/>
        <end position="599"/>
    </location>
</feature>
<dbReference type="InterPro" id="IPR013655">
    <property type="entry name" value="PAS_fold_3"/>
</dbReference>
<evidence type="ECO:0000256" key="7">
    <source>
        <dbReference type="ARBA" id="ARBA00023242"/>
    </source>
</evidence>
<dbReference type="PROSITE" id="PS50112">
    <property type="entry name" value="PAS"/>
    <property type="match status" value="1"/>
</dbReference>
<comment type="subcellular location">
    <subcellularLocation>
        <location evidence="1">Nucleus</location>
    </subcellularLocation>
</comment>
<feature type="region of interest" description="Disordered" evidence="8">
    <location>
        <begin position="1"/>
        <end position="41"/>
    </location>
</feature>
<feature type="domain" description="BHLH" evidence="10">
    <location>
        <begin position="26"/>
        <end position="79"/>
    </location>
</feature>